<dbReference type="OrthoDB" id="3064516at2759"/>
<dbReference type="CDD" id="cd05674">
    <property type="entry name" value="M20_yscS"/>
    <property type="match status" value="1"/>
</dbReference>
<name>A0A8X7NHQ5_CANPA</name>
<dbReference type="Gene3D" id="3.40.630.10">
    <property type="entry name" value="Zn peptidases"/>
    <property type="match status" value="1"/>
</dbReference>
<organism evidence="19 20">
    <name type="scientific">Candida parapsilosis</name>
    <name type="common">Yeast</name>
    <dbReference type="NCBI Taxonomy" id="5480"/>
    <lineage>
        <taxon>Eukaryota</taxon>
        <taxon>Fungi</taxon>
        <taxon>Dikarya</taxon>
        <taxon>Ascomycota</taxon>
        <taxon>Saccharomycotina</taxon>
        <taxon>Pichiomycetes</taxon>
        <taxon>Debaryomycetaceae</taxon>
        <taxon>Candida/Lodderomyces clade</taxon>
        <taxon>Candida</taxon>
    </lineage>
</organism>
<evidence type="ECO:0000313" key="19">
    <source>
        <dbReference type="EMBL" id="KAF6047048.1"/>
    </source>
</evidence>
<dbReference type="GO" id="GO:0046872">
    <property type="term" value="F:metal ion binding"/>
    <property type="evidence" value="ECO:0007669"/>
    <property type="project" value="UniProtKB-KW"/>
</dbReference>
<feature type="binding site" evidence="16">
    <location>
        <position position="550"/>
    </location>
    <ligand>
        <name>Zn(2+)</name>
        <dbReference type="ChEBI" id="CHEBI:29105"/>
        <label>1</label>
    </ligand>
</feature>
<evidence type="ECO:0000256" key="4">
    <source>
        <dbReference type="ARBA" id="ARBA00022499"/>
    </source>
</evidence>
<keyword evidence="13 17" id="KW-0472">Membrane</keyword>
<sequence length="582" mass="65103">MIGLPLDGEATTKRRKYTIIGGLTFIVLLVVFFSTNLFNYFKIAITPIPDGNSNTCPLQDLIAPPSFHKDNSSVLNILHDSKYRKQSIERLSGAIQIDTQIFDNQPDVDDAPEVWSKFKKFHKYLQHTFPLVYENLEVTTVNTYGLVYTWKGANKNLKPILLAAHQDTVPIQRDTLDKWTYPPLEGHYDGEYIYGRGASDCKNVLIAILETLELLLKQGYNPSRTIIAAFGFDEEASGHHGAASIGKYLEAKLGKDSIYAVIDEGPGLTTDELTDTIIATPATGEKGYIDIYVELLTPGGHSSVPPDHTSIGIVSELGYLIEKDPYEPILSNKNPIFGYFQCLAVHDPKNKIPKTFKKTILRSGFDKFANSKLVAKISENRLLKYLIRTSQALDIIKGGEKVNALPEDTKLVVNHRVAIESNVAAVKHHFTERVIEVAKRHDLKVTAFGLTVYQPPKGTPYSGEFKITGDAGLESAPVTPTDDTVWAYLSGVTRHVFEDLVYTNLTYPIVSAPAIMSGNTDTRYYWNLTRNIFRYSPFYIFNVLVGSGVHSVNERLKFDGHLQLHAWFYEYLQAIDTAKADN</sequence>
<evidence type="ECO:0000256" key="5">
    <source>
        <dbReference type="ARBA" id="ARBA00022645"/>
    </source>
</evidence>
<dbReference type="PROSITE" id="PS00758">
    <property type="entry name" value="ARGE_DAPE_CPG2_1"/>
    <property type="match status" value="1"/>
</dbReference>
<dbReference type="InterPro" id="IPR001261">
    <property type="entry name" value="ArgE/DapE_CS"/>
</dbReference>
<dbReference type="FunFam" id="3.40.630.10:FF:000098">
    <property type="entry name" value="Gly-Xaa carboxypeptidase"/>
    <property type="match status" value="1"/>
</dbReference>
<comment type="subcellular location">
    <subcellularLocation>
        <location evidence="2">Membrane</location>
        <topology evidence="2">Single-pass membrane protein</topology>
    </subcellularLocation>
</comment>
<feature type="binding site" evidence="16">
    <location>
        <position position="165"/>
    </location>
    <ligand>
        <name>Zn(2+)</name>
        <dbReference type="ChEBI" id="CHEBI:29105"/>
        <label>2</label>
    </ligand>
</feature>
<dbReference type="InterPro" id="IPR017141">
    <property type="entry name" value="Pept_M20_carboxypep"/>
</dbReference>
<evidence type="ECO:0000256" key="17">
    <source>
        <dbReference type="SAM" id="Phobius"/>
    </source>
</evidence>
<evidence type="ECO:0000256" key="6">
    <source>
        <dbReference type="ARBA" id="ARBA00022670"/>
    </source>
</evidence>
<dbReference type="InterPro" id="IPR047177">
    <property type="entry name" value="Pept_M20A"/>
</dbReference>
<evidence type="ECO:0000256" key="2">
    <source>
        <dbReference type="ARBA" id="ARBA00004167"/>
    </source>
</evidence>
<comment type="similarity">
    <text evidence="3">Belongs to the peptidase M20A family.</text>
</comment>
<dbReference type="PIRSF" id="PIRSF037217">
    <property type="entry name" value="Carboxypeptidase_S"/>
    <property type="match status" value="1"/>
</dbReference>
<dbReference type="AlphaFoldDB" id="A0A8X7NHQ5"/>
<protein>
    <submittedName>
        <fullName evidence="19">Peptidase M20/M25/M40 family protein</fullName>
    </submittedName>
</protein>
<feature type="binding site" evidence="16">
    <location>
        <position position="200"/>
    </location>
    <ligand>
        <name>Zn(2+)</name>
        <dbReference type="ChEBI" id="CHEBI:29105"/>
        <label>2</label>
    </ligand>
</feature>
<dbReference type="Proteomes" id="UP000590412">
    <property type="component" value="Unassembled WGS sequence"/>
</dbReference>
<dbReference type="GO" id="GO:0000328">
    <property type="term" value="C:fungal-type vacuole lumen"/>
    <property type="evidence" value="ECO:0007669"/>
    <property type="project" value="TreeGrafter"/>
</dbReference>
<reference evidence="19" key="1">
    <citation type="submission" date="2020-03" db="EMBL/GenBank/DDBJ databases">
        <title>FDA dAtabase for Regulatory Grade micrObial Sequences (FDA-ARGOS): Supporting development and validation of Infectious Disease Dx tests.</title>
        <authorList>
            <person name="Campos J."/>
            <person name="Goldberg B."/>
            <person name="Tallon L."/>
            <person name="Sadzewicz L."/>
            <person name="Vavikolanu K."/>
            <person name="Mehta A."/>
            <person name="Aluvathingal J."/>
            <person name="Nadendla S."/>
            <person name="Nandy P."/>
            <person name="Geyer C."/>
            <person name="Yan Y."/>
            <person name="Sichtig H."/>
        </authorList>
    </citation>
    <scope>NUCLEOTIDE SEQUENCE [LARGE SCALE GENOMIC DNA]</scope>
    <source>
        <strain evidence="19">FDAARGOS_652</strain>
    </source>
</reference>
<evidence type="ECO:0000256" key="9">
    <source>
        <dbReference type="ARBA" id="ARBA00022801"/>
    </source>
</evidence>
<dbReference type="Pfam" id="PF07687">
    <property type="entry name" value="M20_dimer"/>
    <property type="match status" value="1"/>
</dbReference>
<feature type="active site" evidence="15">
    <location>
        <position position="167"/>
    </location>
</feature>
<dbReference type="SUPFAM" id="SSF53187">
    <property type="entry name" value="Zn-dependent exopeptidases"/>
    <property type="match status" value="1"/>
</dbReference>
<keyword evidence="11" id="KW-0832">Ubl conjugation</keyword>
<evidence type="ECO:0000256" key="3">
    <source>
        <dbReference type="ARBA" id="ARBA00006247"/>
    </source>
</evidence>
<dbReference type="Gene3D" id="1.10.150.900">
    <property type="match status" value="1"/>
</dbReference>
<keyword evidence="7 17" id="KW-0812">Transmembrane</keyword>
<evidence type="ECO:0000256" key="16">
    <source>
        <dbReference type="PIRSR" id="PIRSR037217-2"/>
    </source>
</evidence>
<keyword evidence="10 16" id="KW-0862">Zinc</keyword>
<evidence type="ECO:0000256" key="1">
    <source>
        <dbReference type="ARBA" id="ARBA00001947"/>
    </source>
</evidence>
<evidence type="ECO:0000256" key="10">
    <source>
        <dbReference type="ARBA" id="ARBA00022833"/>
    </source>
</evidence>
<comment type="caution">
    <text evidence="19">The sequence shown here is derived from an EMBL/GenBank/DDBJ whole genome shotgun (WGS) entry which is preliminary data.</text>
</comment>
<feature type="binding site" evidence="16">
    <location>
        <position position="200"/>
    </location>
    <ligand>
        <name>Zn(2+)</name>
        <dbReference type="ChEBI" id="CHEBI:29105"/>
        <label>1</label>
    </ligand>
</feature>
<gene>
    <name evidence="19" type="ORF">FOB60_004584</name>
</gene>
<keyword evidence="5" id="KW-0121">Carboxypeptidase</keyword>
<evidence type="ECO:0000256" key="7">
    <source>
        <dbReference type="ARBA" id="ARBA00022692"/>
    </source>
</evidence>
<dbReference type="GO" id="GO:0016020">
    <property type="term" value="C:membrane"/>
    <property type="evidence" value="ECO:0007669"/>
    <property type="project" value="UniProtKB-SubCell"/>
</dbReference>
<dbReference type="InterPro" id="IPR011650">
    <property type="entry name" value="Peptidase_M20_dimer"/>
</dbReference>
<feature type="domain" description="Peptidase M20 dimerisation" evidence="18">
    <location>
        <begin position="329"/>
        <end position="440"/>
    </location>
</feature>
<dbReference type="InterPro" id="IPR002933">
    <property type="entry name" value="Peptidase_M20"/>
</dbReference>
<evidence type="ECO:0000256" key="15">
    <source>
        <dbReference type="PIRSR" id="PIRSR037217-1"/>
    </source>
</evidence>
<dbReference type="GO" id="GO:0004181">
    <property type="term" value="F:metallocarboxypeptidase activity"/>
    <property type="evidence" value="ECO:0007669"/>
    <property type="project" value="InterPro"/>
</dbReference>
<evidence type="ECO:0000256" key="8">
    <source>
        <dbReference type="ARBA" id="ARBA00022723"/>
    </source>
</evidence>
<evidence type="ECO:0000313" key="20">
    <source>
        <dbReference type="Proteomes" id="UP000590412"/>
    </source>
</evidence>
<evidence type="ECO:0000256" key="11">
    <source>
        <dbReference type="ARBA" id="ARBA00022843"/>
    </source>
</evidence>
<dbReference type="PANTHER" id="PTHR45962">
    <property type="entry name" value="N-FATTY-ACYL-AMINO ACID SYNTHASE/HYDROLASE PM20D1"/>
    <property type="match status" value="1"/>
</dbReference>
<keyword evidence="6" id="KW-0645">Protease</keyword>
<keyword evidence="14" id="KW-0325">Glycoprotein</keyword>
<feature type="binding site" evidence="16">
    <location>
        <position position="235"/>
    </location>
    <ligand>
        <name>Zn(2+)</name>
        <dbReference type="ChEBI" id="CHEBI:29105"/>
        <label>1</label>
    </ligand>
</feature>
<keyword evidence="8 16" id="KW-0479">Metal-binding</keyword>
<feature type="active site" description="Proton acceptor" evidence="15">
    <location>
        <position position="234"/>
    </location>
</feature>
<dbReference type="PANTHER" id="PTHR45962:SF1">
    <property type="entry name" value="N-FATTY-ACYL-AMINO ACID SYNTHASE_HYDROLASE PM20D1"/>
    <property type="match status" value="1"/>
</dbReference>
<keyword evidence="4" id="KW-1017">Isopeptide bond</keyword>
<evidence type="ECO:0000256" key="14">
    <source>
        <dbReference type="ARBA" id="ARBA00023180"/>
    </source>
</evidence>
<keyword evidence="9" id="KW-0378">Hydrolase</keyword>
<feature type="binding site" evidence="16">
    <location>
        <position position="263"/>
    </location>
    <ligand>
        <name>Zn(2+)</name>
        <dbReference type="ChEBI" id="CHEBI:29105"/>
        <label>2</label>
    </ligand>
</feature>
<dbReference type="GO" id="GO:0051603">
    <property type="term" value="P:proteolysis involved in protein catabolic process"/>
    <property type="evidence" value="ECO:0007669"/>
    <property type="project" value="TreeGrafter"/>
</dbReference>
<dbReference type="EMBL" id="JABWAB010000007">
    <property type="protein sequence ID" value="KAF6047048.1"/>
    <property type="molecule type" value="Genomic_DNA"/>
</dbReference>
<feature type="transmembrane region" description="Helical" evidence="17">
    <location>
        <begin position="20"/>
        <end position="41"/>
    </location>
</feature>
<accession>A0A8X7NHQ5</accession>
<dbReference type="Pfam" id="PF01546">
    <property type="entry name" value="Peptidase_M20"/>
    <property type="match status" value="1"/>
</dbReference>
<comment type="cofactor">
    <cofactor evidence="1">
        <name>Zn(2+)</name>
        <dbReference type="ChEBI" id="CHEBI:29105"/>
    </cofactor>
</comment>
<proteinExistence type="inferred from homology"/>
<evidence type="ECO:0000256" key="12">
    <source>
        <dbReference type="ARBA" id="ARBA00022989"/>
    </source>
</evidence>
<evidence type="ECO:0000256" key="13">
    <source>
        <dbReference type="ARBA" id="ARBA00023136"/>
    </source>
</evidence>
<evidence type="ECO:0000259" key="18">
    <source>
        <dbReference type="Pfam" id="PF07687"/>
    </source>
</evidence>
<keyword evidence="12 17" id="KW-1133">Transmembrane helix</keyword>